<name>A0A0C9TP03_PAXIN</name>
<accession>A0A0C9TP03</accession>
<dbReference type="Proteomes" id="UP000053647">
    <property type="component" value="Unassembled WGS sequence"/>
</dbReference>
<evidence type="ECO:0000313" key="3">
    <source>
        <dbReference type="Proteomes" id="UP000053647"/>
    </source>
</evidence>
<dbReference type="OrthoDB" id="2675751at2759"/>
<reference evidence="3" key="2">
    <citation type="submission" date="2015-01" db="EMBL/GenBank/DDBJ databases">
        <title>Evolutionary Origins and Diversification of the Mycorrhizal Mutualists.</title>
        <authorList>
            <consortium name="DOE Joint Genome Institute"/>
            <consortium name="Mycorrhizal Genomics Consortium"/>
            <person name="Kohler A."/>
            <person name="Kuo A."/>
            <person name="Nagy L.G."/>
            <person name="Floudas D."/>
            <person name="Copeland A."/>
            <person name="Barry K.W."/>
            <person name="Cichocki N."/>
            <person name="Veneault-Fourrey C."/>
            <person name="LaButti K."/>
            <person name="Lindquist E.A."/>
            <person name="Lipzen A."/>
            <person name="Lundell T."/>
            <person name="Morin E."/>
            <person name="Murat C."/>
            <person name="Riley R."/>
            <person name="Ohm R."/>
            <person name="Sun H."/>
            <person name="Tunlid A."/>
            <person name="Henrissat B."/>
            <person name="Grigoriev I.V."/>
            <person name="Hibbett D.S."/>
            <person name="Martin F."/>
        </authorList>
    </citation>
    <scope>NUCLEOTIDE SEQUENCE [LARGE SCALE GENOMIC DNA]</scope>
    <source>
        <strain evidence="3">ATCC 200175</strain>
    </source>
</reference>
<gene>
    <name evidence="2" type="ORF">PAXINDRAFT_156983</name>
</gene>
<dbReference type="AlphaFoldDB" id="A0A0C9TP03"/>
<organism evidence="2 3">
    <name type="scientific">Paxillus involutus ATCC 200175</name>
    <dbReference type="NCBI Taxonomy" id="664439"/>
    <lineage>
        <taxon>Eukaryota</taxon>
        <taxon>Fungi</taxon>
        <taxon>Dikarya</taxon>
        <taxon>Basidiomycota</taxon>
        <taxon>Agaricomycotina</taxon>
        <taxon>Agaricomycetes</taxon>
        <taxon>Agaricomycetidae</taxon>
        <taxon>Boletales</taxon>
        <taxon>Paxilineae</taxon>
        <taxon>Paxillaceae</taxon>
        <taxon>Paxillus</taxon>
    </lineage>
</organism>
<feature type="region of interest" description="Disordered" evidence="1">
    <location>
        <begin position="1"/>
        <end position="41"/>
    </location>
</feature>
<feature type="compositionally biased region" description="Low complexity" evidence="1">
    <location>
        <begin position="61"/>
        <end position="72"/>
    </location>
</feature>
<evidence type="ECO:0000256" key="1">
    <source>
        <dbReference type="SAM" id="MobiDB-lite"/>
    </source>
</evidence>
<protein>
    <submittedName>
        <fullName evidence="2">Uncharacterized protein</fullName>
    </submittedName>
</protein>
<feature type="region of interest" description="Disordered" evidence="1">
    <location>
        <begin position="61"/>
        <end position="112"/>
    </location>
</feature>
<sequence>MYDPGQCGHSPATTTQARNTHHSLPDPQSIRQSVSAAQSQASVNLPPVVAMVAPTRGFVPPGASVPASGPSGPHRPASMQPPQPPQMHRGPNVHVPSAWNEPHGNAHPIIPPSLAPAFPPAVGYGPQHALYPSEHEHWAGLVHRPPPAETISLDVSAVYEGGPRKGRQRGTPFGSICEGKKGVDARIMAPQLVTLALQTIVPATKHINVQHILPSKPASRASQASTSLSTSSLFDKPLSESLQPELHAYWPVVRHPNAIINLLTASLAWTPGNHHL</sequence>
<dbReference type="HOGENOM" id="CLU_1008658_0_0_1"/>
<evidence type="ECO:0000313" key="2">
    <source>
        <dbReference type="EMBL" id="KIJ12253.1"/>
    </source>
</evidence>
<keyword evidence="3" id="KW-1185">Reference proteome</keyword>
<reference evidence="2 3" key="1">
    <citation type="submission" date="2014-06" db="EMBL/GenBank/DDBJ databases">
        <authorList>
            <consortium name="DOE Joint Genome Institute"/>
            <person name="Kuo A."/>
            <person name="Kohler A."/>
            <person name="Nagy L.G."/>
            <person name="Floudas D."/>
            <person name="Copeland A."/>
            <person name="Barry K.W."/>
            <person name="Cichocki N."/>
            <person name="Veneault-Fourrey C."/>
            <person name="LaButti K."/>
            <person name="Lindquist E.A."/>
            <person name="Lipzen A."/>
            <person name="Lundell T."/>
            <person name="Morin E."/>
            <person name="Murat C."/>
            <person name="Sun H."/>
            <person name="Tunlid A."/>
            <person name="Henrissat B."/>
            <person name="Grigoriev I.V."/>
            <person name="Hibbett D.S."/>
            <person name="Martin F."/>
            <person name="Nordberg H.P."/>
            <person name="Cantor M.N."/>
            <person name="Hua S.X."/>
        </authorList>
    </citation>
    <scope>NUCLEOTIDE SEQUENCE [LARGE SCALE GENOMIC DNA]</scope>
    <source>
        <strain evidence="2 3">ATCC 200175</strain>
    </source>
</reference>
<feature type="compositionally biased region" description="Low complexity" evidence="1">
    <location>
        <begin position="32"/>
        <end position="41"/>
    </location>
</feature>
<proteinExistence type="predicted"/>
<dbReference type="EMBL" id="KN819366">
    <property type="protein sequence ID" value="KIJ12253.1"/>
    <property type="molecule type" value="Genomic_DNA"/>
</dbReference>